<organism evidence="1">
    <name type="scientific">marine sediment metagenome</name>
    <dbReference type="NCBI Taxonomy" id="412755"/>
    <lineage>
        <taxon>unclassified sequences</taxon>
        <taxon>metagenomes</taxon>
        <taxon>ecological metagenomes</taxon>
    </lineage>
</organism>
<dbReference type="AlphaFoldDB" id="A0A0F9U1T5"/>
<gene>
    <name evidence="1" type="ORF">LCGC14_0278470</name>
</gene>
<accession>A0A0F9U1T5</accession>
<evidence type="ECO:0000313" key="1">
    <source>
        <dbReference type="EMBL" id="KKN85524.1"/>
    </source>
</evidence>
<reference evidence="1" key="1">
    <citation type="journal article" date="2015" name="Nature">
        <title>Complex archaea that bridge the gap between prokaryotes and eukaryotes.</title>
        <authorList>
            <person name="Spang A."/>
            <person name="Saw J.H."/>
            <person name="Jorgensen S.L."/>
            <person name="Zaremba-Niedzwiedzka K."/>
            <person name="Martijn J."/>
            <person name="Lind A.E."/>
            <person name="van Eijk R."/>
            <person name="Schleper C."/>
            <person name="Guy L."/>
            <person name="Ettema T.J."/>
        </authorList>
    </citation>
    <scope>NUCLEOTIDE SEQUENCE</scope>
</reference>
<dbReference type="EMBL" id="LAZR01000158">
    <property type="protein sequence ID" value="KKN85524.1"/>
    <property type="molecule type" value="Genomic_DNA"/>
</dbReference>
<sequence>MSILSLRSKYGSVKITDTSLHSVEGNVIEILEDAVFTSIGEFGITDSPTLHGISSTQSAGEEIFAKTKFTSVQLASGSVRVGGKSVKSGVALWTPARLSNLVLWLDASVGVTIVTGVSEWQDQSSQVNHMVQPTESLQPALVNGINDLSVVQGDGLDDWLDFTAHLLLDNFSIISVIRGTGYWIGSDFSIARYINHNTINDTFRTGVATNVFSHNVDIVGGQLSEIYRTGTAVNSFKNGTASSNNPLVNAGQTDFRALYRRTSTYADIKIAEIIICNTEISADEKVAVKVYLATKYAITLP</sequence>
<name>A0A0F9U1T5_9ZZZZ</name>
<proteinExistence type="predicted"/>
<protein>
    <submittedName>
        <fullName evidence="1">Uncharacterized protein</fullName>
    </submittedName>
</protein>
<comment type="caution">
    <text evidence="1">The sequence shown here is derived from an EMBL/GenBank/DDBJ whole genome shotgun (WGS) entry which is preliminary data.</text>
</comment>